<evidence type="ECO:0000256" key="6">
    <source>
        <dbReference type="ARBA" id="ARBA00022989"/>
    </source>
</evidence>
<feature type="transmembrane region" description="Helical" evidence="9">
    <location>
        <begin position="289"/>
        <end position="309"/>
    </location>
</feature>
<feature type="compositionally biased region" description="Basic and acidic residues" evidence="8">
    <location>
        <begin position="64"/>
        <end position="75"/>
    </location>
</feature>
<evidence type="ECO:0000256" key="8">
    <source>
        <dbReference type="SAM" id="MobiDB-lite"/>
    </source>
</evidence>
<keyword evidence="3" id="KW-0813">Transport</keyword>
<dbReference type="EMBL" id="HBIM01013830">
    <property type="protein sequence ID" value="CAE0413903.1"/>
    <property type="molecule type" value="Transcribed_RNA"/>
</dbReference>
<sequence length="321" mass="35379">MFDAGSITYLGLRGMAQAFDWTLTVVACFYLGLAIVCFGGAAYFWTIVEPESEISAKLDATTEQESRDSERKPTFESKNSAEVSIESSNDPGKGNASIEEKDQAVIETESGYVLVAERTQIQQIFSGPFLLTLFYATFMITANQWTLTTTRAFLGHIGDDEVDNKYLTIFTLLFPASLAALPFTDAITARYGFHGGFQAVNILAIGYSLIRVLSDDLNVQILGFVLFSFFRSFLFGVTFSAVPVFLSPDVVGKAMGIIYAVAGLVSFVNIPLSRFAIEEKDGDLFIPNLFYTCLIGPCMVASRMLANTIDKESKIKEKRKR</sequence>
<keyword evidence="5" id="KW-0029">Amino-acid transport</keyword>
<dbReference type="AlphaFoldDB" id="A0A7S3L6V3"/>
<dbReference type="InterPro" id="IPR011701">
    <property type="entry name" value="MFS"/>
</dbReference>
<keyword evidence="4 9" id="KW-0812">Transmembrane</keyword>
<accession>A0A7S3L6V3</accession>
<reference evidence="10" key="1">
    <citation type="submission" date="2021-01" db="EMBL/GenBank/DDBJ databases">
        <authorList>
            <person name="Corre E."/>
            <person name="Pelletier E."/>
            <person name="Niang G."/>
            <person name="Scheremetjew M."/>
            <person name="Finn R."/>
            <person name="Kale V."/>
            <person name="Holt S."/>
            <person name="Cochrane G."/>
            <person name="Meng A."/>
            <person name="Brown T."/>
            <person name="Cohen L."/>
        </authorList>
    </citation>
    <scope>NUCLEOTIDE SEQUENCE</scope>
    <source>
        <strain evidence="10">CCMP127</strain>
    </source>
</reference>
<evidence type="ECO:0000256" key="1">
    <source>
        <dbReference type="ARBA" id="ARBA00004141"/>
    </source>
</evidence>
<evidence type="ECO:0000256" key="4">
    <source>
        <dbReference type="ARBA" id="ARBA00022692"/>
    </source>
</evidence>
<protein>
    <recommendedName>
        <fullName evidence="11">Major facilitator superfamily (MFS) profile domain-containing protein</fullName>
    </recommendedName>
</protein>
<evidence type="ECO:0000256" key="2">
    <source>
        <dbReference type="ARBA" id="ARBA00006595"/>
    </source>
</evidence>
<keyword evidence="7 9" id="KW-0472">Membrane</keyword>
<dbReference type="Pfam" id="PF07690">
    <property type="entry name" value="MFS_1"/>
    <property type="match status" value="1"/>
</dbReference>
<evidence type="ECO:0000256" key="7">
    <source>
        <dbReference type="ARBA" id="ARBA00023136"/>
    </source>
</evidence>
<feature type="transmembrane region" description="Helical" evidence="9">
    <location>
        <begin position="128"/>
        <end position="146"/>
    </location>
</feature>
<keyword evidence="6 9" id="KW-1133">Transmembrane helix</keyword>
<feature type="transmembrane region" description="Helical" evidence="9">
    <location>
        <begin position="166"/>
        <end position="184"/>
    </location>
</feature>
<organism evidence="10">
    <name type="scientific">Amphora coffeiformis</name>
    <dbReference type="NCBI Taxonomy" id="265554"/>
    <lineage>
        <taxon>Eukaryota</taxon>
        <taxon>Sar</taxon>
        <taxon>Stramenopiles</taxon>
        <taxon>Ochrophyta</taxon>
        <taxon>Bacillariophyta</taxon>
        <taxon>Bacillariophyceae</taxon>
        <taxon>Bacillariophycidae</taxon>
        <taxon>Thalassiophysales</taxon>
        <taxon>Catenulaceae</taxon>
        <taxon>Amphora</taxon>
    </lineage>
</organism>
<feature type="transmembrane region" description="Helical" evidence="9">
    <location>
        <begin position="191"/>
        <end position="210"/>
    </location>
</feature>
<feature type="transmembrane region" description="Helical" evidence="9">
    <location>
        <begin position="21"/>
        <end position="45"/>
    </location>
</feature>
<evidence type="ECO:0008006" key="11">
    <source>
        <dbReference type="Google" id="ProtNLM"/>
    </source>
</evidence>
<name>A0A7S3L6V3_9STRA</name>
<dbReference type="GO" id="GO:0016020">
    <property type="term" value="C:membrane"/>
    <property type="evidence" value="ECO:0007669"/>
    <property type="project" value="UniProtKB-SubCell"/>
</dbReference>
<evidence type="ECO:0000256" key="5">
    <source>
        <dbReference type="ARBA" id="ARBA00022970"/>
    </source>
</evidence>
<evidence type="ECO:0000256" key="3">
    <source>
        <dbReference type="ARBA" id="ARBA00022448"/>
    </source>
</evidence>
<dbReference type="Gene3D" id="1.20.1250.20">
    <property type="entry name" value="MFS general substrate transporter like domains"/>
    <property type="match status" value="1"/>
</dbReference>
<comment type="subcellular location">
    <subcellularLocation>
        <location evidence="1">Membrane</location>
        <topology evidence="1">Multi-pass membrane protein</topology>
    </subcellularLocation>
</comment>
<evidence type="ECO:0000256" key="9">
    <source>
        <dbReference type="SAM" id="Phobius"/>
    </source>
</evidence>
<feature type="compositionally biased region" description="Polar residues" evidence="8">
    <location>
        <begin position="76"/>
        <end position="90"/>
    </location>
</feature>
<dbReference type="InterPro" id="IPR036259">
    <property type="entry name" value="MFS_trans_sf"/>
</dbReference>
<feature type="transmembrane region" description="Helical" evidence="9">
    <location>
        <begin position="222"/>
        <end position="245"/>
    </location>
</feature>
<comment type="similarity">
    <text evidence="2">Belongs to the SLC43A transporter (TC 2.A.1.44) family.</text>
</comment>
<dbReference type="SUPFAM" id="SSF103473">
    <property type="entry name" value="MFS general substrate transporter"/>
    <property type="match status" value="1"/>
</dbReference>
<evidence type="ECO:0000313" key="10">
    <source>
        <dbReference type="EMBL" id="CAE0413903.1"/>
    </source>
</evidence>
<dbReference type="GO" id="GO:0006865">
    <property type="term" value="P:amino acid transport"/>
    <property type="evidence" value="ECO:0007669"/>
    <property type="project" value="UniProtKB-KW"/>
</dbReference>
<dbReference type="GO" id="GO:0022857">
    <property type="term" value="F:transmembrane transporter activity"/>
    <property type="evidence" value="ECO:0007669"/>
    <property type="project" value="InterPro"/>
</dbReference>
<dbReference type="PANTHER" id="PTHR20772">
    <property type="entry name" value="PROTEIN FMP42"/>
    <property type="match status" value="1"/>
</dbReference>
<feature type="region of interest" description="Disordered" evidence="8">
    <location>
        <begin position="58"/>
        <end position="98"/>
    </location>
</feature>
<feature type="transmembrane region" description="Helical" evidence="9">
    <location>
        <begin position="257"/>
        <end position="277"/>
    </location>
</feature>
<dbReference type="PANTHER" id="PTHR20772:SF2">
    <property type="entry name" value="PROTEIN FMP42"/>
    <property type="match status" value="1"/>
</dbReference>
<gene>
    <name evidence="10" type="ORF">ACOF00016_LOCUS11146</name>
</gene>
<proteinExistence type="inferred from homology"/>
<dbReference type="InterPro" id="IPR052599">
    <property type="entry name" value="SLC43A_AATransporter"/>
</dbReference>